<reference evidence="2 4" key="3">
    <citation type="journal article" date="2022" name="Microbiol. Resour. Announc.">
        <title>Complete Genome Sequences of Thermus Strains Isolated from Senami Hot Spring in Japan.</title>
        <authorList>
            <person name="Miyazaki K."/>
        </authorList>
    </citation>
    <scope>NUCLEOTIDE SEQUENCE [LARGE SCALE GENOMIC DNA]</scope>
    <source>
        <strain evidence="2 4">SNM4-1</strain>
        <plasmid evidence="2 4">pTbrSNM4-1b</plasmid>
    </source>
</reference>
<accession>A0A1J0LW02</accession>
<evidence type="ECO:0000313" key="4">
    <source>
        <dbReference type="Proteomes" id="UP000831120"/>
    </source>
</evidence>
<dbReference type="RefSeq" id="WP_071678005.1">
    <property type="nucleotide sequence ID" value="NZ_AP025594.1"/>
</dbReference>
<geneLocation type="plasmid" evidence="1">
    <name>pTB1</name>
</geneLocation>
<gene>
    <name evidence="1" type="ORF">A0O31_02272</name>
    <name evidence="2" type="ORF">TbrSNM41_22870</name>
</gene>
<geneLocation type="plasmid" evidence="2 4">
    <name>pTbrSNM4-1b</name>
</geneLocation>
<evidence type="ECO:0000313" key="1">
    <source>
        <dbReference type="EMBL" id="APD10306.1"/>
    </source>
</evidence>
<dbReference type="AlphaFoldDB" id="A0A1J0LW02"/>
<dbReference type="EMBL" id="CP016313">
    <property type="protein sequence ID" value="APD10306.1"/>
    <property type="molecule type" value="Genomic_DNA"/>
</dbReference>
<evidence type="ECO:0008006" key="5">
    <source>
        <dbReference type="Google" id="ProtNLM"/>
    </source>
</evidence>
<sequence>MERLRTYPRSHDLLALAEGLGAPEGVREASRPFTLSRYPDVAGTLPARLYGKAQGEARLEAAKEVLSWVEASLRP</sequence>
<keyword evidence="4" id="KW-1185">Reference proteome</keyword>
<dbReference type="Gene3D" id="1.20.120.330">
    <property type="entry name" value="Nucleotidyltransferases domain 2"/>
    <property type="match status" value="1"/>
</dbReference>
<evidence type="ECO:0000313" key="3">
    <source>
        <dbReference type="Proteomes" id="UP000182993"/>
    </source>
</evidence>
<reference evidence="1" key="2">
    <citation type="journal article" date="2017" name="Stand. Genomic Sci.">
        <title>Complete genome sequence of Thermus brockianus GE-1 reveals key enzymes of xylan/xylose metabolism.</title>
        <authorList>
            <person name="Schaefers C."/>
            <person name="Blank S."/>
            <person name="Wiebusch S."/>
            <person name="Elleuche S."/>
            <person name="Antranikian G."/>
        </authorList>
    </citation>
    <scope>NUCLEOTIDE SEQUENCE</scope>
    <source>
        <strain evidence="1">GE-1</strain>
        <plasmid evidence="1">pTB1</plasmid>
    </source>
</reference>
<dbReference type="EMBL" id="AP025594">
    <property type="protein sequence ID" value="BDG17553.1"/>
    <property type="molecule type" value="Genomic_DNA"/>
</dbReference>
<reference evidence="3" key="1">
    <citation type="submission" date="2016-06" db="EMBL/GenBank/DDBJ databases">
        <title>Whole genome sequencing of Thermus brockianus strain GE-1.</title>
        <authorList>
            <person name="Schaefers C."/>
            <person name="Blank S."/>
            <person name="Wiebusch S."/>
            <person name="Elleuche S."/>
            <person name="Antranikian G."/>
        </authorList>
    </citation>
    <scope>NUCLEOTIDE SEQUENCE [LARGE SCALE GENOMIC DNA]</scope>
    <source>
        <strain evidence="3">GE-1</strain>
        <plasmid evidence="3">ptb1</plasmid>
    </source>
</reference>
<keyword evidence="1" id="KW-0614">Plasmid</keyword>
<dbReference type="SUPFAM" id="SSF81593">
    <property type="entry name" value="Nucleotidyltransferase substrate binding subunit/domain"/>
    <property type="match status" value="1"/>
</dbReference>
<name>A0A1J0LW02_THEBO</name>
<dbReference type="Proteomes" id="UP000831120">
    <property type="component" value="Plasmid pTbrSNM4-1b"/>
</dbReference>
<evidence type="ECO:0000313" key="2">
    <source>
        <dbReference type="EMBL" id="BDG17553.1"/>
    </source>
</evidence>
<organism evidence="1 3">
    <name type="scientific">Thermus brockianus</name>
    <dbReference type="NCBI Taxonomy" id="56956"/>
    <lineage>
        <taxon>Bacteria</taxon>
        <taxon>Thermotogati</taxon>
        <taxon>Deinococcota</taxon>
        <taxon>Deinococci</taxon>
        <taxon>Thermales</taxon>
        <taxon>Thermaceae</taxon>
        <taxon>Thermus</taxon>
    </lineage>
</organism>
<proteinExistence type="predicted"/>
<protein>
    <recommendedName>
        <fullName evidence="5">HEPN domain-containing protein</fullName>
    </recommendedName>
</protein>
<geneLocation type="plasmid" evidence="3">
    <name>ptb1</name>
</geneLocation>
<dbReference type="Proteomes" id="UP000182993">
    <property type="component" value="Plasmid pTB1"/>
</dbReference>
<dbReference type="KEGG" id="tbc:A0O31_02272"/>